<proteinExistence type="predicted"/>
<dbReference type="EMBL" id="BARU01032800">
    <property type="protein sequence ID" value="GAH61970.1"/>
    <property type="molecule type" value="Genomic_DNA"/>
</dbReference>
<evidence type="ECO:0000313" key="1">
    <source>
        <dbReference type="EMBL" id="GAH61970.1"/>
    </source>
</evidence>
<dbReference type="AlphaFoldDB" id="X1HY52"/>
<name>X1HY52_9ZZZZ</name>
<protein>
    <submittedName>
        <fullName evidence="1">Uncharacterized protein</fullName>
    </submittedName>
</protein>
<reference evidence="1" key="1">
    <citation type="journal article" date="2014" name="Front. Microbiol.">
        <title>High frequency of phylogenetically diverse reductive dehalogenase-homologous genes in deep subseafloor sedimentary metagenomes.</title>
        <authorList>
            <person name="Kawai M."/>
            <person name="Futagami T."/>
            <person name="Toyoda A."/>
            <person name="Takaki Y."/>
            <person name="Nishi S."/>
            <person name="Hori S."/>
            <person name="Arai W."/>
            <person name="Tsubouchi T."/>
            <person name="Morono Y."/>
            <person name="Uchiyama I."/>
            <person name="Ito T."/>
            <person name="Fujiyama A."/>
            <person name="Inagaki F."/>
            <person name="Takami H."/>
        </authorList>
    </citation>
    <scope>NUCLEOTIDE SEQUENCE</scope>
    <source>
        <strain evidence="1">Expedition CK06-06</strain>
    </source>
</reference>
<comment type="caution">
    <text evidence="1">The sequence shown here is derived from an EMBL/GenBank/DDBJ whole genome shotgun (WGS) entry which is preliminary data.</text>
</comment>
<accession>X1HY52</accession>
<organism evidence="1">
    <name type="scientific">marine sediment metagenome</name>
    <dbReference type="NCBI Taxonomy" id="412755"/>
    <lineage>
        <taxon>unclassified sequences</taxon>
        <taxon>metagenomes</taxon>
        <taxon>ecological metagenomes</taxon>
    </lineage>
</organism>
<sequence length="53" mass="6515">MERDIIKNEKDRIEFFRQISRALRPLRKALIEFKKAVGKIDWEEINKEMEKHS</sequence>
<gene>
    <name evidence="1" type="ORF">S03H2_51677</name>
</gene>